<evidence type="ECO:0000256" key="3">
    <source>
        <dbReference type="ARBA" id="ARBA00022801"/>
    </source>
</evidence>
<organism evidence="10 11">
    <name type="scientific">Rhinolophus ferrumequinum</name>
    <name type="common">Greater horseshoe bat</name>
    <dbReference type="NCBI Taxonomy" id="59479"/>
    <lineage>
        <taxon>Eukaryota</taxon>
        <taxon>Metazoa</taxon>
        <taxon>Chordata</taxon>
        <taxon>Craniata</taxon>
        <taxon>Vertebrata</taxon>
        <taxon>Euteleostomi</taxon>
        <taxon>Mammalia</taxon>
        <taxon>Eutheria</taxon>
        <taxon>Laurasiatheria</taxon>
        <taxon>Chiroptera</taxon>
        <taxon>Yinpterochiroptera</taxon>
        <taxon>Rhinolophoidea</taxon>
        <taxon>Rhinolophidae</taxon>
        <taxon>Rhinolophinae</taxon>
        <taxon>Rhinolophus</taxon>
    </lineage>
</organism>
<dbReference type="InterPro" id="IPR018114">
    <property type="entry name" value="TRYPSIN_HIS"/>
</dbReference>
<dbReference type="Proteomes" id="UP000472240">
    <property type="component" value="Chromosome 6"/>
</dbReference>
<dbReference type="SMART" id="SM00020">
    <property type="entry name" value="Tryp_SPc"/>
    <property type="match status" value="1"/>
</dbReference>
<dbReference type="GeneTree" id="ENSGT01030000234551"/>
<feature type="domain" description="Peptidase S1" evidence="9">
    <location>
        <begin position="21"/>
        <end position="243"/>
    </location>
</feature>
<evidence type="ECO:0000259" key="9">
    <source>
        <dbReference type="PROSITE" id="PS50240"/>
    </source>
</evidence>
<feature type="chain" id="PRO_5025441522" description="Peptidase S1 domain-containing protein" evidence="8">
    <location>
        <begin position="19"/>
        <end position="258"/>
    </location>
</feature>
<dbReference type="PANTHER" id="PTHR24271">
    <property type="entry name" value="KALLIKREIN-RELATED"/>
    <property type="match status" value="1"/>
</dbReference>
<reference evidence="10" key="4">
    <citation type="submission" date="2025-08" db="UniProtKB">
        <authorList>
            <consortium name="Ensembl"/>
        </authorList>
    </citation>
    <scope>IDENTIFICATION</scope>
</reference>
<reference evidence="11" key="3">
    <citation type="submission" date="2018-12" db="EMBL/GenBank/DDBJ databases">
        <title>G10K-VGP greater horseshoe bat female genome, primary haplotype.</title>
        <authorList>
            <person name="Teeling E."/>
            <person name="Myers G."/>
            <person name="Vernes S."/>
            <person name="Pippel M."/>
            <person name="Winkler S."/>
            <person name="Fedrigo O."/>
            <person name="Rhie A."/>
            <person name="Koren S."/>
            <person name="Phillippy A."/>
            <person name="Lewin H."/>
            <person name="Damas J."/>
            <person name="Howe K."/>
            <person name="Mountcastle J."/>
            <person name="Jarvis E.D."/>
        </authorList>
    </citation>
    <scope>NUCLEOTIDE SEQUENCE [LARGE SCALE GENOMIC DNA]</scope>
</reference>
<dbReference type="InterPro" id="IPR033116">
    <property type="entry name" value="TRYPSIN_SER"/>
</dbReference>
<evidence type="ECO:0000256" key="6">
    <source>
        <dbReference type="ARBA" id="ARBA00023157"/>
    </source>
</evidence>
<dbReference type="FunFam" id="2.40.10.10:FF:000014">
    <property type="entry name" value="Complement factor D"/>
    <property type="match status" value="1"/>
</dbReference>
<dbReference type="GO" id="GO:0005737">
    <property type="term" value="C:cytoplasm"/>
    <property type="evidence" value="ECO:0007669"/>
    <property type="project" value="TreeGrafter"/>
</dbReference>
<dbReference type="PROSITE" id="PS50240">
    <property type="entry name" value="TRYPSIN_DOM"/>
    <property type="match status" value="1"/>
</dbReference>
<dbReference type="PRINTS" id="PR00722">
    <property type="entry name" value="CHYMOTRYPSIN"/>
</dbReference>
<accession>A0A671DKT9</accession>
<dbReference type="GO" id="GO:0004252">
    <property type="term" value="F:serine-type endopeptidase activity"/>
    <property type="evidence" value="ECO:0007669"/>
    <property type="project" value="InterPro"/>
</dbReference>
<evidence type="ECO:0000313" key="10">
    <source>
        <dbReference type="Ensembl" id="ENSRFEP00010001308.1"/>
    </source>
</evidence>
<dbReference type="OrthoDB" id="5565075at2759"/>
<protein>
    <recommendedName>
        <fullName evidence="9">Peptidase S1 domain-containing protein</fullName>
    </recommendedName>
</protein>
<reference evidence="10 11" key="1">
    <citation type="journal article" date="2015" name="Annu Rev Anim Biosci">
        <title>The Genome 10K Project: a way forward.</title>
        <authorList>
            <person name="Koepfli K.P."/>
            <person name="Paten B."/>
            <person name="O'Brien S.J."/>
            <person name="Koepfli K.P."/>
            <person name="Paten B."/>
            <person name="Antunes A."/>
            <person name="Belov K."/>
            <person name="Bustamante C."/>
            <person name="Castoe T.A."/>
            <person name="Clawson H."/>
            <person name="Crawford A.J."/>
            <person name="Diekhans M."/>
            <person name="Distel D."/>
            <person name="Durbin R."/>
            <person name="Earl D."/>
            <person name="Fujita M.K."/>
            <person name="Gamble T."/>
            <person name="Georges A."/>
            <person name="Gemmell N."/>
            <person name="Gilbert M.T."/>
            <person name="Graves J.M."/>
            <person name="Green R.E."/>
            <person name="Hickey G."/>
            <person name="Jarvis E.D."/>
            <person name="Johnson W."/>
            <person name="Komissarov A."/>
            <person name="Korf I."/>
            <person name="Kuhn R."/>
            <person name="Larkin D.M."/>
            <person name="Lewin H."/>
            <person name="Lopez J.V."/>
            <person name="Ma J."/>
            <person name="Marques-Bonet T."/>
            <person name="Miller W."/>
            <person name="Murphy R."/>
            <person name="Pevzner P."/>
            <person name="Shapiro B."/>
            <person name="Steiner C."/>
            <person name="Tamazian G."/>
            <person name="Venkatesh B."/>
            <person name="Wang J."/>
            <person name="Wayne R."/>
            <person name="Wiley E."/>
            <person name="Yang H."/>
            <person name="Zhang G."/>
            <person name="Haussler D."/>
            <person name="Ryder O."/>
            <person name="O'Brien S.J."/>
        </authorList>
    </citation>
    <scope>NUCLEOTIDE SEQUENCE</scope>
</reference>
<dbReference type="InterPro" id="IPR009003">
    <property type="entry name" value="Peptidase_S1_PA"/>
</dbReference>
<reference evidence="10" key="5">
    <citation type="submission" date="2025-09" db="UniProtKB">
        <authorList>
            <consortium name="Ensembl"/>
        </authorList>
    </citation>
    <scope>IDENTIFICATION</scope>
</reference>
<evidence type="ECO:0000256" key="4">
    <source>
        <dbReference type="ARBA" id="ARBA00022825"/>
    </source>
</evidence>
<sequence length="258" mass="28804">MQLLLLLLAFLLPSRAGAGEIIGGREARPHSHPYMAFLLTQTPKGPSACGGFLVREDFVMTAAHCLGSPIHVILGAHNIRRRERTQQRISVLRAIAHPGYNDDNNLNDIMLLQLKNRARRNRFVRPVALPRRQAMLRAGSMCTVAGWGQVSLNRGTDTLRDVRLRVQRDQQCSGRFRFYTGRTQICVGDQREKKSAFVGDSGGPLVCNNVAQGIVSYGSGIGTPPAVFTRITSFLPWINRTMRRFQQQGIKLRRPSCD</sequence>
<evidence type="ECO:0000256" key="2">
    <source>
        <dbReference type="ARBA" id="ARBA00022729"/>
    </source>
</evidence>
<dbReference type="InParanoid" id="A0A671DKT9"/>
<reference evidence="10 11" key="2">
    <citation type="journal article" date="2018" name="Annu Rev Anim Biosci">
        <title>Bat Biology, Genomes, and the Bat1K Project: To Generate Chromosome-Level Genomes for All Living Bat Species.</title>
        <authorList>
            <person name="Teeling E.C."/>
            <person name="Vernes S.C."/>
            <person name="Davalos L.M."/>
            <person name="Ray D.A."/>
            <person name="Gilbert M.T.P."/>
            <person name="Myers E."/>
        </authorList>
    </citation>
    <scope>NUCLEOTIDE SEQUENCE</scope>
</reference>
<dbReference type="InterPro" id="IPR001314">
    <property type="entry name" value="Peptidase_S1A"/>
</dbReference>
<keyword evidence="11" id="KW-1185">Reference proteome</keyword>
<dbReference type="SUPFAM" id="SSF50494">
    <property type="entry name" value="Trypsin-like serine proteases"/>
    <property type="match status" value="1"/>
</dbReference>
<dbReference type="PROSITE" id="PS00134">
    <property type="entry name" value="TRYPSIN_HIS"/>
    <property type="match status" value="1"/>
</dbReference>
<dbReference type="KEGG" id="rfq:117024207"/>
<name>A0A671DKT9_RHIFE</name>
<dbReference type="GO" id="GO:0006508">
    <property type="term" value="P:proteolysis"/>
    <property type="evidence" value="ECO:0007669"/>
    <property type="project" value="UniProtKB-KW"/>
</dbReference>
<dbReference type="Ensembl" id="ENSRFET00010001447.1">
    <property type="protein sequence ID" value="ENSRFEP00010001308.1"/>
    <property type="gene ID" value="ENSRFEG00010000996.1"/>
</dbReference>
<dbReference type="CDD" id="cd00190">
    <property type="entry name" value="Tryp_SPc"/>
    <property type="match status" value="1"/>
</dbReference>
<keyword evidence="6" id="KW-1015">Disulfide bond</keyword>
<dbReference type="AlphaFoldDB" id="A0A671DKT9"/>
<keyword evidence="4 7" id="KW-0720">Serine protease</keyword>
<keyword evidence="1 7" id="KW-0645">Protease</keyword>
<dbReference type="FunCoup" id="A0A671DKT9">
    <property type="interactions" value="160"/>
</dbReference>
<evidence type="ECO:0000256" key="5">
    <source>
        <dbReference type="ARBA" id="ARBA00023145"/>
    </source>
</evidence>
<feature type="signal peptide" evidence="8">
    <location>
        <begin position="1"/>
        <end position="18"/>
    </location>
</feature>
<dbReference type="Gene3D" id="2.40.10.10">
    <property type="entry name" value="Trypsin-like serine proteases"/>
    <property type="match status" value="2"/>
</dbReference>
<dbReference type="InterPro" id="IPR001254">
    <property type="entry name" value="Trypsin_dom"/>
</dbReference>
<dbReference type="PANTHER" id="PTHR24271:SF13">
    <property type="entry name" value="CATHEPSIN G"/>
    <property type="match status" value="1"/>
</dbReference>
<evidence type="ECO:0000313" key="11">
    <source>
        <dbReference type="Proteomes" id="UP000472240"/>
    </source>
</evidence>
<keyword evidence="5" id="KW-0865">Zymogen</keyword>
<dbReference type="InterPro" id="IPR043504">
    <property type="entry name" value="Peptidase_S1_PA_chymotrypsin"/>
</dbReference>
<gene>
    <name evidence="10" type="primary">LOC117024207</name>
</gene>
<dbReference type="FunFam" id="2.40.10.10:FF:000005">
    <property type="entry name" value="Serine protease 37"/>
    <property type="match status" value="1"/>
</dbReference>
<keyword evidence="2 8" id="KW-0732">Signal</keyword>
<proteinExistence type="predicted"/>
<evidence type="ECO:0000256" key="1">
    <source>
        <dbReference type="ARBA" id="ARBA00022670"/>
    </source>
</evidence>
<dbReference type="RefSeq" id="XP_032965538.1">
    <property type="nucleotide sequence ID" value="XM_033109647.1"/>
</dbReference>
<dbReference type="GeneID" id="117024207"/>
<dbReference type="PROSITE" id="PS00135">
    <property type="entry name" value="TRYPSIN_SER"/>
    <property type="match status" value="1"/>
</dbReference>
<evidence type="ECO:0000256" key="7">
    <source>
        <dbReference type="RuleBase" id="RU363034"/>
    </source>
</evidence>
<evidence type="ECO:0000256" key="8">
    <source>
        <dbReference type="SAM" id="SignalP"/>
    </source>
</evidence>
<dbReference type="OMA" id="QLDQMEI"/>
<dbReference type="Pfam" id="PF00089">
    <property type="entry name" value="Trypsin"/>
    <property type="match status" value="1"/>
</dbReference>
<keyword evidence="3 7" id="KW-0378">Hydrolase</keyword>